<proteinExistence type="predicted"/>
<dbReference type="Proteomes" id="UP000730862">
    <property type="component" value="Unassembled WGS sequence"/>
</dbReference>
<reference evidence="4" key="2">
    <citation type="submission" date="2017-04" db="EMBL/GenBank/DDBJ databases">
        <title>Finegoldia magna isolated from orthopedic joint implant-associated infections.</title>
        <authorList>
            <person name="Bjorklund S."/>
            <person name="Bruggemann H."/>
            <person name="Jensen A."/>
            <person name="Hellmark B."/>
            <person name="Soderquist B."/>
        </authorList>
    </citation>
    <scope>NUCLEOTIDE SEQUENCE [LARGE SCALE GENOMIC DNA]</scope>
    <source>
        <strain evidence="4">12T273</strain>
    </source>
</reference>
<evidence type="ECO:0000313" key="4">
    <source>
        <dbReference type="Proteomes" id="UP000215546"/>
    </source>
</evidence>
<organism evidence="3 5">
    <name type="scientific">Finegoldia magna</name>
    <name type="common">Peptostreptococcus magnus</name>
    <dbReference type="NCBI Taxonomy" id="1260"/>
    <lineage>
        <taxon>Bacteria</taxon>
        <taxon>Bacillati</taxon>
        <taxon>Bacillota</taxon>
        <taxon>Tissierellia</taxon>
        <taxon>Tissierellales</taxon>
        <taxon>Peptoniphilaceae</taxon>
        <taxon>Finegoldia</taxon>
    </lineage>
</organism>
<dbReference type="EMBL" id="JAHAIK010000021">
    <property type="protein sequence ID" value="MBS5965448.1"/>
    <property type="molecule type" value="Genomic_DNA"/>
</dbReference>
<dbReference type="Proteomes" id="UP000235723">
    <property type="component" value="Unassembled WGS sequence"/>
</dbReference>
<name>A0A233UYT5_FINMA</name>
<evidence type="ECO:0000313" key="3">
    <source>
        <dbReference type="EMBL" id="PMC60431.1"/>
    </source>
</evidence>
<dbReference type="EMBL" id="NDYE01000013">
    <property type="protein sequence ID" value="OXZ32011.1"/>
    <property type="molecule type" value="Genomic_DNA"/>
</dbReference>
<sequence>MNYKKKIINYLNKSGGIITSEYCRGHNIPTVYLSRLSNDGVITKVKNGIYITENGDYDELYFFQYNYKKAIYSYETALYLIGQTDKIPWTNDITVYNGYKFNEKPMLTNVHYVNKYIYELGIEEVDTMFGNKVKTYSYERILCDFILNKKDMDPEVYSKLIMSYPSYDKRNLDSLYYIASKMKIENKVRDIMEVVYE</sequence>
<dbReference type="RefSeq" id="WP_094208727.1">
    <property type="nucleotide sequence ID" value="NZ_CAUPKI010000004.1"/>
</dbReference>
<dbReference type="Proteomes" id="UP000215546">
    <property type="component" value="Unassembled WGS sequence"/>
</dbReference>
<evidence type="ECO:0000313" key="1">
    <source>
        <dbReference type="EMBL" id="MBS5965448.1"/>
    </source>
</evidence>
<reference evidence="1" key="4">
    <citation type="submission" date="2021-02" db="EMBL/GenBank/DDBJ databases">
        <title>Infant gut strain persistence is associated with maternal origin, phylogeny, and functional potential including surface adhesion and iron acquisition.</title>
        <authorList>
            <person name="Lou Y.C."/>
        </authorList>
    </citation>
    <scope>NUCLEOTIDE SEQUENCE</scope>
    <source>
        <strain evidence="1">L3_058_000G1_dasL3_058_000G1_concoct_72</strain>
    </source>
</reference>
<comment type="caution">
    <text evidence="3">The sequence shown here is derived from an EMBL/GenBank/DDBJ whole genome shotgun (WGS) entry which is preliminary data.</text>
</comment>
<evidence type="ECO:0000313" key="5">
    <source>
        <dbReference type="Proteomes" id="UP000235723"/>
    </source>
</evidence>
<evidence type="ECO:0000313" key="2">
    <source>
        <dbReference type="EMBL" id="OXZ32011.1"/>
    </source>
</evidence>
<accession>A0A233UYT5</accession>
<reference evidence="3 5" key="3">
    <citation type="submission" date="2017-09" db="EMBL/GenBank/DDBJ databases">
        <title>Bacterial strain isolated from the female urinary microbiota.</title>
        <authorList>
            <person name="Thomas-White K."/>
            <person name="Kumar N."/>
            <person name="Forster S."/>
            <person name="Putonti C."/>
            <person name="Lawley T."/>
            <person name="Wolfe A.J."/>
        </authorList>
    </citation>
    <scope>NUCLEOTIDE SEQUENCE [LARGE SCALE GENOMIC DNA]</scope>
    <source>
        <strain evidence="3 5">UMB0115</strain>
    </source>
</reference>
<dbReference type="AlphaFoldDB" id="A0A233UYT5"/>
<reference evidence="2" key="1">
    <citation type="journal article" date="2017" name="J. Clin. Microbiol.">
        <title>Finegoldia magna Isolated from Orthopedic Joint Implant-Associated Infections.</title>
        <authorList>
            <person name="Soderquist B."/>
            <person name="Bjorklund S."/>
            <person name="Hellmark B."/>
            <person name="Jensen A."/>
            <person name="Bruggemann H."/>
        </authorList>
    </citation>
    <scope>NUCLEOTIDE SEQUENCE</scope>
    <source>
        <strain evidence="2">12T273</strain>
    </source>
</reference>
<dbReference type="EMBL" id="PNHD01000003">
    <property type="protein sequence ID" value="PMC60431.1"/>
    <property type="molecule type" value="Genomic_DNA"/>
</dbReference>
<protein>
    <submittedName>
        <fullName evidence="3">Abortive phage infection protein</fullName>
    </submittedName>
    <submittedName>
        <fullName evidence="1">Type IV toxin-antitoxin system AbiEi family antitoxin domain-containing protein</fullName>
    </submittedName>
</protein>
<gene>
    <name evidence="2" type="ORF">B9N55_06470</name>
    <name evidence="3" type="ORF">CJ208_03230</name>
    <name evidence="1" type="ORF">KIA07_07285</name>
</gene>